<feature type="transmembrane region" description="Helical" evidence="2">
    <location>
        <begin position="35"/>
        <end position="57"/>
    </location>
</feature>
<sequence length="98" mass="11211">MDNPVDIELQRRYTEDTKPPNPTAMDKWMIDFSRALPVVIIVLVVLSCIVAGVVAVFKCWAMRIDREVYSDESMLELQAYASFTSSNRRRPKSSTSPR</sequence>
<dbReference type="Proteomes" id="UP000005239">
    <property type="component" value="Unassembled WGS sequence"/>
</dbReference>
<keyword evidence="2" id="KW-0812">Transmembrane</keyword>
<keyword evidence="2" id="KW-1133">Transmembrane helix</keyword>
<evidence type="ECO:0000256" key="1">
    <source>
        <dbReference type="SAM" id="MobiDB-lite"/>
    </source>
</evidence>
<keyword evidence="2" id="KW-0472">Membrane</keyword>
<dbReference type="EnsemblMetazoa" id="PPA39590.1">
    <property type="protein sequence ID" value="PPA39590.1"/>
    <property type="gene ID" value="WBGene00277959"/>
</dbReference>
<gene>
    <name evidence="3" type="primary">WBGene00277959</name>
</gene>
<evidence type="ECO:0000313" key="4">
    <source>
        <dbReference type="Proteomes" id="UP000005239"/>
    </source>
</evidence>
<accession>A0A8R1UXR9</accession>
<protein>
    <submittedName>
        <fullName evidence="3">Uncharacterized protein</fullName>
    </submittedName>
</protein>
<dbReference type="AlphaFoldDB" id="A0A8R1UXR9"/>
<evidence type="ECO:0000313" key="3">
    <source>
        <dbReference type="EnsemblMetazoa" id="PPA39590.1"/>
    </source>
</evidence>
<feature type="region of interest" description="Disordered" evidence="1">
    <location>
        <begin position="1"/>
        <end position="20"/>
    </location>
</feature>
<evidence type="ECO:0000256" key="2">
    <source>
        <dbReference type="SAM" id="Phobius"/>
    </source>
</evidence>
<keyword evidence="4" id="KW-1185">Reference proteome</keyword>
<reference evidence="3" key="2">
    <citation type="submission" date="2022-06" db="UniProtKB">
        <authorList>
            <consortium name="EnsemblMetazoa"/>
        </authorList>
    </citation>
    <scope>IDENTIFICATION</scope>
    <source>
        <strain evidence="3">PS312</strain>
    </source>
</reference>
<feature type="compositionally biased region" description="Basic and acidic residues" evidence="1">
    <location>
        <begin position="8"/>
        <end position="18"/>
    </location>
</feature>
<organism evidence="3 4">
    <name type="scientific">Pristionchus pacificus</name>
    <name type="common">Parasitic nematode worm</name>
    <dbReference type="NCBI Taxonomy" id="54126"/>
    <lineage>
        <taxon>Eukaryota</taxon>
        <taxon>Metazoa</taxon>
        <taxon>Ecdysozoa</taxon>
        <taxon>Nematoda</taxon>
        <taxon>Chromadorea</taxon>
        <taxon>Rhabditida</taxon>
        <taxon>Rhabditina</taxon>
        <taxon>Diplogasteromorpha</taxon>
        <taxon>Diplogasteroidea</taxon>
        <taxon>Neodiplogasteridae</taxon>
        <taxon>Pristionchus</taxon>
    </lineage>
</organism>
<reference evidence="4" key="1">
    <citation type="journal article" date="2008" name="Nat. Genet.">
        <title>The Pristionchus pacificus genome provides a unique perspective on nematode lifestyle and parasitism.</title>
        <authorList>
            <person name="Dieterich C."/>
            <person name="Clifton S.W."/>
            <person name="Schuster L.N."/>
            <person name="Chinwalla A."/>
            <person name="Delehaunty K."/>
            <person name="Dinkelacker I."/>
            <person name="Fulton L."/>
            <person name="Fulton R."/>
            <person name="Godfrey J."/>
            <person name="Minx P."/>
            <person name="Mitreva M."/>
            <person name="Roeseler W."/>
            <person name="Tian H."/>
            <person name="Witte H."/>
            <person name="Yang S.P."/>
            <person name="Wilson R.K."/>
            <person name="Sommer R.J."/>
        </authorList>
    </citation>
    <scope>NUCLEOTIDE SEQUENCE [LARGE SCALE GENOMIC DNA]</scope>
    <source>
        <strain evidence="4">PS312</strain>
    </source>
</reference>
<name>A0A8R1UXR9_PRIPA</name>
<proteinExistence type="predicted"/>